<keyword evidence="2" id="KW-0521">NADP</keyword>
<dbReference type="RefSeq" id="XP_013420213.1">
    <property type="nucleotide sequence ID" value="XM_013564759.2"/>
</dbReference>
<evidence type="ECO:0000256" key="2">
    <source>
        <dbReference type="ARBA" id="ARBA00022857"/>
    </source>
</evidence>
<dbReference type="RefSeq" id="XP_013420211.1">
    <property type="nucleotide sequence ID" value="XM_013564757.1"/>
</dbReference>
<dbReference type="InterPro" id="IPR008030">
    <property type="entry name" value="NmrA-like"/>
</dbReference>
<reference evidence="8" key="1">
    <citation type="submission" date="2023-09" db="UniProtKB">
        <authorList>
            <consortium name="RefSeq"/>
        </authorList>
    </citation>
    <scope>IDENTIFICATION</scope>
    <source>
        <tissue evidence="6 7">Gonads</tissue>
    </source>
</reference>
<dbReference type="KEGG" id="lak:106180691"/>
<protein>
    <recommendedName>
        <fullName evidence="3">NmrA-like family domain-containing protein 1</fullName>
    </recommendedName>
</protein>
<dbReference type="InterPro" id="IPR051164">
    <property type="entry name" value="NmrA-like_oxidored"/>
</dbReference>
<dbReference type="CDD" id="cd05251">
    <property type="entry name" value="NmrA_like_SDR_a"/>
    <property type="match status" value="1"/>
</dbReference>
<accession>A0A1S3KC51</accession>
<gene>
    <name evidence="6 7 8" type="primary">LOC106180691</name>
</gene>
<comment type="similarity">
    <text evidence="1">Belongs to the NmrA-type oxidoreductase family.</text>
</comment>
<organism evidence="8">
    <name type="scientific">Lingula anatina</name>
    <name type="common">Brachiopod</name>
    <name type="synonym">Lingula unguis</name>
    <dbReference type="NCBI Taxonomy" id="7574"/>
    <lineage>
        <taxon>Eukaryota</taxon>
        <taxon>Metazoa</taxon>
        <taxon>Spiralia</taxon>
        <taxon>Lophotrochozoa</taxon>
        <taxon>Brachiopoda</taxon>
        <taxon>Linguliformea</taxon>
        <taxon>Lingulata</taxon>
        <taxon>Lingulida</taxon>
        <taxon>Linguloidea</taxon>
        <taxon>Lingulidae</taxon>
        <taxon>Lingula</taxon>
    </lineage>
</organism>
<feature type="domain" description="NmrA-like" evidence="4">
    <location>
        <begin position="3"/>
        <end position="270"/>
    </location>
</feature>
<dbReference type="Gene3D" id="3.40.50.720">
    <property type="entry name" value="NAD(P)-binding Rossmann-like Domain"/>
    <property type="match status" value="1"/>
</dbReference>
<keyword evidence="5" id="KW-1185">Reference proteome</keyword>
<evidence type="ECO:0000313" key="5">
    <source>
        <dbReference type="Proteomes" id="UP000085678"/>
    </source>
</evidence>
<dbReference type="STRING" id="7574.A0A1S3KC51"/>
<proteinExistence type="inferred from homology"/>
<dbReference type="PANTHER" id="PTHR42748">
    <property type="entry name" value="NITROGEN METABOLITE REPRESSION PROTEIN NMRA FAMILY MEMBER"/>
    <property type="match status" value="1"/>
</dbReference>
<dbReference type="SUPFAM" id="SSF51735">
    <property type="entry name" value="NAD(P)-binding Rossmann-fold domains"/>
    <property type="match status" value="1"/>
</dbReference>
<evidence type="ECO:0000313" key="8">
    <source>
        <dbReference type="RefSeq" id="XP_013420213.1"/>
    </source>
</evidence>
<dbReference type="RefSeq" id="XP_013420212.1">
    <property type="nucleotide sequence ID" value="XM_013564758.1"/>
</dbReference>
<dbReference type="InterPro" id="IPR036291">
    <property type="entry name" value="NAD(P)-bd_dom_sf"/>
</dbReference>
<dbReference type="GO" id="GO:0005634">
    <property type="term" value="C:nucleus"/>
    <property type="evidence" value="ECO:0007669"/>
    <property type="project" value="TreeGrafter"/>
</dbReference>
<dbReference type="Proteomes" id="UP000085678">
    <property type="component" value="Unplaced"/>
</dbReference>
<name>A0A1S3KC51_LINAN</name>
<evidence type="ECO:0000256" key="1">
    <source>
        <dbReference type="ARBA" id="ARBA00006328"/>
    </source>
</evidence>
<evidence type="ECO:0000256" key="3">
    <source>
        <dbReference type="ARBA" id="ARBA00040296"/>
    </source>
</evidence>
<dbReference type="Pfam" id="PF05368">
    <property type="entry name" value="NmrA"/>
    <property type="match status" value="1"/>
</dbReference>
<dbReference type="GeneID" id="106180691"/>
<dbReference type="PANTHER" id="PTHR42748:SF7">
    <property type="entry name" value="NMRA LIKE REDOX SENSOR 1-RELATED"/>
    <property type="match status" value="1"/>
</dbReference>
<sequence>MVKVIAVFCPTGRQGASVIKTLTRDPTYKVRALTRDASSTKARELASQGLEVVQVDLNDRQNIVNALKGAYGCYVTTFTDLSNPFCADIEVEQGMNIADACLEVKIQHIVYHTQINIMNVLGINARNMVAKAQVEGYMKSRGLPVTSVIMPLYYEEFFDRLRPMREGHDHYSLVIPMGHIPLDMMSVEDLGPVVHQLFNHAGQFMDKTISLSGEKTTIKEMAQMFGRQLGKSFIDKQVTVEEFRNLNQGQPWSRDWANMFDFLKRVDQTNSVTLTRKLNPNLRGLEAWIRDNRAALLQSLCH</sequence>
<dbReference type="OrthoDB" id="300709at2759"/>
<evidence type="ECO:0000259" key="4">
    <source>
        <dbReference type="Pfam" id="PF05368"/>
    </source>
</evidence>
<evidence type="ECO:0000313" key="6">
    <source>
        <dbReference type="RefSeq" id="XP_013420211.1"/>
    </source>
</evidence>
<dbReference type="AlphaFoldDB" id="A0A1S3KC51"/>
<evidence type="ECO:0000313" key="7">
    <source>
        <dbReference type="RefSeq" id="XP_013420212.1"/>
    </source>
</evidence>
<dbReference type="Gene3D" id="3.90.25.10">
    <property type="entry name" value="UDP-galactose 4-epimerase, domain 1"/>
    <property type="match status" value="1"/>
</dbReference>